<keyword evidence="3" id="KW-0547">Nucleotide-binding</keyword>
<evidence type="ECO:0000256" key="3">
    <source>
        <dbReference type="ARBA" id="ARBA00022741"/>
    </source>
</evidence>
<organism evidence="6 7">
    <name type="scientific">Paracoccus onubensis</name>
    <dbReference type="NCBI Taxonomy" id="1675788"/>
    <lineage>
        <taxon>Bacteria</taxon>
        <taxon>Pseudomonadati</taxon>
        <taxon>Pseudomonadota</taxon>
        <taxon>Alphaproteobacteria</taxon>
        <taxon>Rhodobacterales</taxon>
        <taxon>Paracoccaceae</taxon>
        <taxon>Paracoccus</taxon>
    </lineage>
</organism>
<dbReference type="PANTHER" id="PTHR42788">
    <property type="entry name" value="TAURINE IMPORT ATP-BINDING PROTEIN-RELATED"/>
    <property type="match status" value="1"/>
</dbReference>
<sequence>MKMLDRPEASNLIEMRDVGKRFANGTVAIRDMSLTIRDGEFVSFLGPSGCGKSTALKMISGLLSVSGGQLAVNGHPPGQGRDNADIGFVFQDATLMPWATVFDNVYLPLKLSGRSRAEARSRVEEALAMVGLANFAKAYPRELSGGMKMRVSIARAMVTRPKLLLMDEPFAALDEMTRAKLNDEVLSLWRSHGLTVIFVTHSVFESVYLSSRVVVMAARPGRVVHDIPLPGGYPRDASYRMTPEYTESCRMVSNALEGTMDHVDLNH</sequence>
<dbReference type="GO" id="GO:0016887">
    <property type="term" value="F:ATP hydrolysis activity"/>
    <property type="evidence" value="ECO:0007669"/>
    <property type="project" value="InterPro"/>
</dbReference>
<evidence type="ECO:0000313" key="7">
    <source>
        <dbReference type="Proteomes" id="UP000284202"/>
    </source>
</evidence>
<comment type="caution">
    <text evidence="6">The sequence shown here is derived from an EMBL/GenBank/DDBJ whole genome shotgun (WGS) entry which is preliminary data.</text>
</comment>
<dbReference type="SUPFAM" id="SSF52540">
    <property type="entry name" value="P-loop containing nucleoside triphosphate hydrolases"/>
    <property type="match status" value="1"/>
</dbReference>
<dbReference type="InterPro" id="IPR027417">
    <property type="entry name" value="P-loop_NTPase"/>
</dbReference>
<evidence type="ECO:0000313" key="6">
    <source>
        <dbReference type="EMBL" id="RJE89240.1"/>
    </source>
</evidence>
<dbReference type="PANTHER" id="PTHR42788:SF19">
    <property type="entry name" value="ALIPHATIC SULFONATES IMPORT ATP-BINDING PROTEIN SSUB 2"/>
    <property type="match status" value="1"/>
</dbReference>
<dbReference type="CDD" id="cd03293">
    <property type="entry name" value="ABC_NrtD_SsuB_transporters"/>
    <property type="match status" value="1"/>
</dbReference>
<comment type="similarity">
    <text evidence="1">Belongs to the ABC transporter superfamily.</text>
</comment>
<dbReference type="EMBL" id="QZCG01000001">
    <property type="protein sequence ID" value="RJE89240.1"/>
    <property type="molecule type" value="Genomic_DNA"/>
</dbReference>
<dbReference type="SMART" id="SM00382">
    <property type="entry name" value="AAA"/>
    <property type="match status" value="1"/>
</dbReference>
<dbReference type="GO" id="GO:0005524">
    <property type="term" value="F:ATP binding"/>
    <property type="evidence" value="ECO:0007669"/>
    <property type="project" value="UniProtKB-KW"/>
</dbReference>
<dbReference type="Pfam" id="PF00005">
    <property type="entry name" value="ABC_tran"/>
    <property type="match status" value="1"/>
</dbReference>
<evidence type="ECO:0000256" key="2">
    <source>
        <dbReference type="ARBA" id="ARBA00022448"/>
    </source>
</evidence>
<accession>A0A418T814</accession>
<feature type="domain" description="ABC transporter" evidence="5">
    <location>
        <begin position="13"/>
        <end position="245"/>
    </location>
</feature>
<keyword evidence="4 6" id="KW-0067">ATP-binding</keyword>
<gene>
    <name evidence="6" type="ORF">D3P04_00890</name>
</gene>
<dbReference type="PROSITE" id="PS50893">
    <property type="entry name" value="ABC_TRANSPORTER_2"/>
    <property type="match status" value="1"/>
</dbReference>
<dbReference type="PROSITE" id="PS00211">
    <property type="entry name" value="ABC_TRANSPORTER_1"/>
    <property type="match status" value="1"/>
</dbReference>
<dbReference type="Gene3D" id="3.40.50.300">
    <property type="entry name" value="P-loop containing nucleotide triphosphate hydrolases"/>
    <property type="match status" value="1"/>
</dbReference>
<dbReference type="AlphaFoldDB" id="A0A418T814"/>
<proteinExistence type="inferred from homology"/>
<protein>
    <submittedName>
        <fullName evidence="6">ABC transporter ATP-binding protein</fullName>
    </submittedName>
</protein>
<evidence type="ECO:0000256" key="4">
    <source>
        <dbReference type="ARBA" id="ARBA00022840"/>
    </source>
</evidence>
<dbReference type="InterPro" id="IPR050166">
    <property type="entry name" value="ABC_transporter_ATP-bind"/>
</dbReference>
<keyword evidence="7" id="KW-1185">Reference proteome</keyword>
<dbReference type="InterPro" id="IPR017871">
    <property type="entry name" value="ABC_transporter-like_CS"/>
</dbReference>
<name>A0A418T814_9RHOB</name>
<reference evidence="7" key="1">
    <citation type="submission" date="2018-09" db="EMBL/GenBank/DDBJ databases">
        <title>Acidovorax cavernicola nov. sp. isolated from Gruta de las Maravillas (Aracena, Spain).</title>
        <authorList>
            <person name="Jurado V."/>
            <person name="Gutierrez-Patricio S."/>
            <person name="Gonzalez-Pimentel J.L."/>
            <person name="Miller A.Z."/>
            <person name="Laiz L."/>
            <person name="Saiz-Jimenez C."/>
        </authorList>
    </citation>
    <scope>NUCLEOTIDE SEQUENCE [LARGE SCALE GENOMIC DNA]</scope>
    <source>
        <strain evidence="7">1011MAR3C25</strain>
    </source>
</reference>
<dbReference type="OrthoDB" id="9802264at2"/>
<dbReference type="InterPro" id="IPR003593">
    <property type="entry name" value="AAA+_ATPase"/>
</dbReference>
<evidence type="ECO:0000256" key="1">
    <source>
        <dbReference type="ARBA" id="ARBA00005417"/>
    </source>
</evidence>
<dbReference type="Proteomes" id="UP000284202">
    <property type="component" value="Unassembled WGS sequence"/>
</dbReference>
<keyword evidence="2" id="KW-0813">Transport</keyword>
<dbReference type="InterPro" id="IPR003439">
    <property type="entry name" value="ABC_transporter-like_ATP-bd"/>
</dbReference>
<evidence type="ECO:0000259" key="5">
    <source>
        <dbReference type="PROSITE" id="PS50893"/>
    </source>
</evidence>